<dbReference type="KEGG" id="nlo:107224767"/>
<dbReference type="SMART" id="SM00367">
    <property type="entry name" value="LRR_CC"/>
    <property type="match status" value="1"/>
</dbReference>
<dbReference type="Proteomes" id="UP000829291">
    <property type="component" value="Chromosome 7"/>
</dbReference>
<dbReference type="SUPFAM" id="SSF52058">
    <property type="entry name" value="L domain-like"/>
    <property type="match status" value="1"/>
</dbReference>
<sequence length="480" mass="55692">MPKLKQPTPLTELVFDFIVNHCANYCHQLSLKGNLEKLRRTINEIKTELFRWMPLVLRQRAAFCTSFVTTFLGLGYDVMSTGGLVRPAAHNKAAIEIMMDVEIPGLRCTDQHLGHLKVRDYHRFRTINTLDMRNPRFGYRLHDVLSRFRLENLTQLVLVSWCNNQALEVIGSHCRNLRLLNISNSQRVSDVGLLALLPCTDLRNIDFRACATRITYDTVNTLLSTFTKLEQFNTINHEYYPGQDQTKAFDPCKRERTLVCPSMDRYCFRGTVYNYDLDAVVTLFPNLSRLQFCCNMVGDYQILQNLHRLEELSFWGDVSIVPHLWQLLRIIGENITVLNVHMPNGVPGLFTQNEVNFVHECCKNIQEFSFGFVSRIDMDKLLIRPFMKLKKLVIVHRHMRTATIEFQEMPALEDLSLTYFDPIVDIISSMMFDNTRFGNLKRIKYPILDATDHQLLHHLNLIAKERNLDISVVFVGSKSL</sequence>
<organism evidence="2">
    <name type="scientific">Neodiprion lecontei</name>
    <name type="common">Redheaded pine sawfly</name>
    <dbReference type="NCBI Taxonomy" id="441921"/>
    <lineage>
        <taxon>Eukaryota</taxon>
        <taxon>Metazoa</taxon>
        <taxon>Ecdysozoa</taxon>
        <taxon>Arthropoda</taxon>
        <taxon>Hexapoda</taxon>
        <taxon>Insecta</taxon>
        <taxon>Pterygota</taxon>
        <taxon>Neoptera</taxon>
        <taxon>Endopterygota</taxon>
        <taxon>Hymenoptera</taxon>
        <taxon>Tenthredinoidea</taxon>
        <taxon>Diprionidae</taxon>
        <taxon>Diprioninae</taxon>
        <taxon>Neodiprion</taxon>
    </lineage>
</organism>
<proteinExistence type="predicted"/>
<dbReference type="PANTHER" id="PTHR13318">
    <property type="entry name" value="PARTNER OF PAIRED, ISOFORM B-RELATED"/>
    <property type="match status" value="1"/>
</dbReference>
<dbReference type="OrthoDB" id="16120at2759"/>
<keyword evidence="1" id="KW-1185">Reference proteome</keyword>
<dbReference type="AlphaFoldDB" id="A0A6J0C1X9"/>
<dbReference type="GeneID" id="107224767"/>
<evidence type="ECO:0000313" key="2">
    <source>
        <dbReference type="RefSeq" id="XP_015520434.2"/>
    </source>
</evidence>
<dbReference type="GO" id="GO:0019005">
    <property type="term" value="C:SCF ubiquitin ligase complex"/>
    <property type="evidence" value="ECO:0007669"/>
    <property type="project" value="TreeGrafter"/>
</dbReference>
<protein>
    <submittedName>
        <fullName evidence="2">Uncharacterized protein LOC107224767</fullName>
    </submittedName>
</protein>
<gene>
    <name evidence="2" type="primary">LOC107224767</name>
</gene>
<accession>A0A6J0C1X9</accession>
<dbReference type="InParanoid" id="A0A6J0C1X9"/>
<dbReference type="GO" id="GO:0031146">
    <property type="term" value="P:SCF-dependent proteasomal ubiquitin-dependent protein catabolic process"/>
    <property type="evidence" value="ECO:0007669"/>
    <property type="project" value="TreeGrafter"/>
</dbReference>
<dbReference type="InterPro" id="IPR032675">
    <property type="entry name" value="LRR_dom_sf"/>
</dbReference>
<evidence type="ECO:0000313" key="1">
    <source>
        <dbReference type="Proteomes" id="UP000829291"/>
    </source>
</evidence>
<dbReference type="RefSeq" id="XP_015520434.2">
    <property type="nucleotide sequence ID" value="XM_015664948.2"/>
</dbReference>
<name>A0A6J0C1X9_NEOLC</name>
<dbReference type="InterPro" id="IPR006553">
    <property type="entry name" value="Leu-rich_rpt_Cys-con_subtyp"/>
</dbReference>
<dbReference type="Gene3D" id="3.80.10.10">
    <property type="entry name" value="Ribonuclease Inhibitor"/>
    <property type="match status" value="1"/>
</dbReference>
<reference evidence="2" key="1">
    <citation type="submission" date="2025-08" db="UniProtKB">
        <authorList>
            <consortium name="RefSeq"/>
        </authorList>
    </citation>
    <scope>IDENTIFICATION</scope>
    <source>
        <tissue evidence="2">Thorax and Abdomen</tissue>
    </source>
</reference>